<evidence type="ECO:0000313" key="1">
    <source>
        <dbReference type="EMBL" id="OGX92107.1"/>
    </source>
</evidence>
<dbReference type="EMBL" id="MDZA01000012">
    <property type="protein sequence ID" value="OGX92107.1"/>
    <property type="molecule type" value="Genomic_DNA"/>
</dbReference>
<evidence type="ECO:0000313" key="2">
    <source>
        <dbReference type="Proteomes" id="UP000177506"/>
    </source>
</evidence>
<proteinExistence type="predicted"/>
<gene>
    <name evidence="1" type="ORF">BEN49_17175</name>
</gene>
<reference evidence="1 2" key="1">
    <citation type="submission" date="2016-08" db="EMBL/GenBank/DDBJ databases">
        <title>Hymenobacter coccineus sp. nov., Hymenobacter lapidarius sp. nov. and Hymenobacter glacialis sp. nov., isolated from Antarctic soil.</title>
        <authorList>
            <person name="Sedlacek I."/>
            <person name="Kralova S."/>
            <person name="Kyrova K."/>
            <person name="Maslanova I."/>
            <person name="Stankova E."/>
            <person name="Vrbovska V."/>
            <person name="Nemec M."/>
            <person name="Bartak M."/>
            <person name="Svec P."/>
            <person name="Busse H.-J."/>
            <person name="Pantucek R."/>
        </authorList>
    </citation>
    <scope>NUCLEOTIDE SEQUENCE [LARGE SCALE GENOMIC DNA]</scope>
    <source>
        <strain evidence="1 2">CCM 8649</strain>
    </source>
</reference>
<dbReference type="Proteomes" id="UP000177506">
    <property type="component" value="Unassembled WGS sequence"/>
</dbReference>
<dbReference type="AlphaFoldDB" id="A0A1G1TMK3"/>
<accession>A0A1G1TMK3</accession>
<protein>
    <submittedName>
        <fullName evidence="1">Uncharacterized protein</fullName>
    </submittedName>
</protein>
<organism evidence="1 2">
    <name type="scientific">Hymenobacter coccineus</name>
    <dbReference type="NCBI Taxonomy" id="1908235"/>
    <lineage>
        <taxon>Bacteria</taxon>
        <taxon>Pseudomonadati</taxon>
        <taxon>Bacteroidota</taxon>
        <taxon>Cytophagia</taxon>
        <taxon>Cytophagales</taxon>
        <taxon>Hymenobacteraceae</taxon>
        <taxon>Hymenobacter</taxon>
    </lineage>
</organism>
<comment type="caution">
    <text evidence="1">The sequence shown here is derived from an EMBL/GenBank/DDBJ whole genome shotgun (WGS) entry which is preliminary data.</text>
</comment>
<keyword evidence="2" id="KW-1185">Reference proteome</keyword>
<sequence length="70" mass="7799">MCHFVVPNRAGIGFREASQQPVHLQHGLAQSGHALQMHGNEQEAPPPVFLFNNTHSIYVRLVHEGSLGRF</sequence>
<name>A0A1G1TMK3_9BACT</name>